<feature type="transmembrane region" description="Helical" evidence="1">
    <location>
        <begin position="173"/>
        <end position="196"/>
    </location>
</feature>
<feature type="transmembrane region" description="Helical" evidence="1">
    <location>
        <begin position="119"/>
        <end position="140"/>
    </location>
</feature>
<feature type="transmembrane region" description="Helical" evidence="1">
    <location>
        <begin position="339"/>
        <end position="358"/>
    </location>
</feature>
<dbReference type="EMBL" id="JAKELL010000002">
    <property type="protein sequence ID" value="KAH9000440.1"/>
    <property type="molecule type" value="Genomic_DNA"/>
</dbReference>
<feature type="transmembrane region" description="Helical" evidence="1">
    <location>
        <begin position="53"/>
        <end position="73"/>
    </location>
</feature>
<reference evidence="2" key="1">
    <citation type="submission" date="2022-01" db="EMBL/GenBank/DDBJ databases">
        <title>Comparative genomics reveals a dynamic genome evolution in the ectomycorrhizal milk-cap (Lactarius) mushrooms.</title>
        <authorList>
            <consortium name="DOE Joint Genome Institute"/>
            <person name="Lebreton A."/>
            <person name="Tang N."/>
            <person name="Kuo A."/>
            <person name="LaButti K."/>
            <person name="Drula E."/>
            <person name="Barry K."/>
            <person name="Clum A."/>
            <person name="Lipzen A."/>
            <person name="Mousain D."/>
            <person name="Ng V."/>
            <person name="Wang R."/>
            <person name="Wang X."/>
            <person name="Dai Y."/>
            <person name="Henrissat B."/>
            <person name="Grigoriev I.V."/>
            <person name="Guerin-Laguette A."/>
            <person name="Yu F."/>
            <person name="Martin F.M."/>
        </authorList>
    </citation>
    <scope>NUCLEOTIDE SEQUENCE</scope>
    <source>
        <strain evidence="2">QP</strain>
    </source>
</reference>
<evidence type="ECO:0000313" key="2">
    <source>
        <dbReference type="EMBL" id="KAH9000440.1"/>
    </source>
</evidence>
<sequence length="380" mass="41819">MASTTCCSGIVGNSDLVGIGTRVNLYVTILLSAIVLPPPEGEEGPTTDLLDDLFANSIFYGLAVLITAVVQTIQKQLDLYHALFVTQVLICLVLLHLYGAKRYITRRDEERVSKFKMNITLAFQVLQVIILIPWALYVWIKDSRFGSQPECNHFVKYVFFFVTVRATVGWLRILAFVGLAACAVGLVFVLVMALKLQKLIEDIFRRESQASAENPSGPLGFVSDALDGVSRRLRSASDGLAGVPLVGPVLGLYATAAAASGTVVKAFSKLFPDPNMGVKQKLKHLKAKWEKRIKRVGRVFWVSSILAAIYSVVTMELIVHRNHPIIRKDTSENEWAFGQIASVILILPIVIDVLAVWFKRDEPSDTASGSSSTRPSEKQG</sequence>
<comment type="caution">
    <text evidence="2">The sequence shown here is derived from an EMBL/GenBank/DDBJ whole genome shotgun (WGS) entry which is preliminary data.</text>
</comment>
<dbReference type="AlphaFoldDB" id="A0AAD4LR58"/>
<name>A0AAD4LR58_9AGAM</name>
<feature type="transmembrane region" description="Helical" evidence="1">
    <location>
        <begin position="79"/>
        <end position="98"/>
    </location>
</feature>
<proteinExistence type="predicted"/>
<accession>A0AAD4LR58</accession>
<evidence type="ECO:0000256" key="1">
    <source>
        <dbReference type="SAM" id="Phobius"/>
    </source>
</evidence>
<keyword evidence="1" id="KW-1133">Transmembrane helix</keyword>
<evidence type="ECO:0000313" key="3">
    <source>
        <dbReference type="Proteomes" id="UP001201163"/>
    </source>
</evidence>
<dbReference type="Proteomes" id="UP001201163">
    <property type="component" value="Unassembled WGS sequence"/>
</dbReference>
<protein>
    <submittedName>
        <fullName evidence="2">Uncharacterized protein</fullName>
    </submittedName>
</protein>
<organism evidence="2 3">
    <name type="scientific">Lactarius akahatsu</name>
    <dbReference type="NCBI Taxonomy" id="416441"/>
    <lineage>
        <taxon>Eukaryota</taxon>
        <taxon>Fungi</taxon>
        <taxon>Dikarya</taxon>
        <taxon>Basidiomycota</taxon>
        <taxon>Agaricomycotina</taxon>
        <taxon>Agaricomycetes</taxon>
        <taxon>Russulales</taxon>
        <taxon>Russulaceae</taxon>
        <taxon>Lactarius</taxon>
    </lineage>
</organism>
<keyword evidence="1" id="KW-0472">Membrane</keyword>
<keyword evidence="3" id="KW-1185">Reference proteome</keyword>
<keyword evidence="1" id="KW-0812">Transmembrane</keyword>
<feature type="transmembrane region" description="Helical" evidence="1">
    <location>
        <begin position="299"/>
        <end position="319"/>
    </location>
</feature>
<gene>
    <name evidence="2" type="ORF">EDB92DRAFT_1831305</name>
</gene>